<comment type="subcellular location">
    <subcellularLocation>
        <location evidence="1 10">Cell outer membrane</location>
        <topology evidence="1 10">Multi-pass membrane protein</topology>
    </subcellularLocation>
</comment>
<dbReference type="Pfam" id="PF07715">
    <property type="entry name" value="Plug"/>
    <property type="match status" value="1"/>
</dbReference>
<dbReference type="InterPro" id="IPR012910">
    <property type="entry name" value="Plug_dom"/>
</dbReference>
<protein>
    <submittedName>
        <fullName evidence="12">TonB-dependent receptor</fullName>
    </submittedName>
</protein>
<reference evidence="12 13" key="1">
    <citation type="submission" date="2018-04" db="EMBL/GenBank/DDBJ databases">
        <title>Characteristic and Complete Genome Sequencing of A Novel Member of Infective Endocarditis Causative Bacteria: Bergeyella cardium QL-PH.</title>
        <authorList>
            <person name="Pan H."/>
            <person name="Sun E."/>
            <person name="Zhang Y."/>
        </authorList>
    </citation>
    <scope>NUCLEOTIDE SEQUENCE [LARGE SCALE GENOMIC DNA]</scope>
    <source>
        <strain evidence="12 13">HPQL</strain>
    </source>
</reference>
<evidence type="ECO:0000256" key="11">
    <source>
        <dbReference type="RuleBase" id="RU003357"/>
    </source>
</evidence>
<keyword evidence="5" id="KW-0732">Signal</keyword>
<dbReference type="AlphaFoldDB" id="A0A6P1QXY9"/>
<keyword evidence="7 10" id="KW-0472">Membrane</keyword>
<dbReference type="Pfam" id="PF00593">
    <property type="entry name" value="TonB_dep_Rec_b-barrel"/>
    <property type="match status" value="1"/>
</dbReference>
<accession>A0A6P1QXY9</accession>
<evidence type="ECO:0000256" key="10">
    <source>
        <dbReference type="PROSITE-ProRule" id="PRU01360"/>
    </source>
</evidence>
<evidence type="ECO:0000256" key="1">
    <source>
        <dbReference type="ARBA" id="ARBA00004571"/>
    </source>
</evidence>
<evidence type="ECO:0000256" key="3">
    <source>
        <dbReference type="ARBA" id="ARBA00022452"/>
    </source>
</evidence>
<evidence type="ECO:0000256" key="4">
    <source>
        <dbReference type="ARBA" id="ARBA00022692"/>
    </source>
</evidence>
<dbReference type="KEGG" id="bcad:DBX24_07585"/>
<comment type="similarity">
    <text evidence="10 11">Belongs to the TonB-dependent receptor family.</text>
</comment>
<keyword evidence="6 11" id="KW-0798">TonB box</keyword>
<evidence type="ECO:0000256" key="2">
    <source>
        <dbReference type="ARBA" id="ARBA00022448"/>
    </source>
</evidence>
<dbReference type="OrthoDB" id="9795928at2"/>
<keyword evidence="3 10" id="KW-1134">Transmembrane beta strand</keyword>
<keyword evidence="9 10" id="KW-0998">Cell outer membrane</keyword>
<dbReference type="PROSITE" id="PS52016">
    <property type="entry name" value="TONB_DEPENDENT_REC_3"/>
    <property type="match status" value="1"/>
</dbReference>
<proteinExistence type="inferred from homology"/>
<dbReference type="InterPro" id="IPR037066">
    <property type="entry name" value="Plug_dom_sf"/>
</dbReference>
<dbReference type="Gene3D" id="2.170.130.10">
    <property type="entry name" value="TonB-dependent receptor, plug domain"/>
    <property type="match status" value="1"/>
</dbReference>
<dbReference type="GO" id="GO:0044718">
    <property type="term" value="P:siderophore transmembrane transport"/>
    <property type="evidence" value="ECO:0007669"/>
    <property type="project" value="TreeGrafter"/>
</dbReference>
<dbReference type="InterPro" id="IPR039426">
    <property type="entry name" value="TonB-dep_rcpt-like"/>
</dbReference>
<dbReference type="InterPro" id="IPR036942">
    <property type="entry name" value="Beta-barrel_TonB_sf"/>
</dbReference>
<dbReference type="Gene3D" id="2.40.170.20">
    <property type="entry name" value="TonB-dependent receptor, beta-barrel domain"/>
    <property type="match status" value="1"/>
</dbReference>
<dbReference type="RefSeq" id="WP_120489231.1">
    <property type="nucleotide sequence ID" value="NZ_CP029149.1"/>
</dbReference>
<dbReference type="EMBL" id="CP029149">
    <property type="protein sequence ID" value="QHN65751.1"/>
    <property type="molecule type" value="Genomic_DNA"/>
</dbReference>
<evidence type="ECO:0000256" key="6">
    <source>
        <dbReference type="ARBA" id="ARBA00023077"/>
    </source>
</evidence>
<keyword evidence="13" id="KW-1185">Reference proteome</keyword>
<sequence>MKNNKVLLAGLFLCSGIAYAQIKTRNIDSITIKKSLIFHRPHIYSELSKKDLEKSSGDNLANALKSISGITMLQNGGNISKPVIQGLTNQRIAIMNNDVKIESQQWGNDHSPEIDPFLAHHIEVVKGAEAVKYGANALGGVVLLRSEALPYDGKAIGGKAQLTGESNGEKWAGNLMLQGNFNKKNPIAWRIQSSGKRAGNYQTPDYYVENTGIRELNYSANIGYQLPHEKFEIFHSFFSTKLGIFQGSRIGSMSDWDIRLEYGRPLDKGSFSYDINLPKQEVKHQITKLKIESDRNFGKFSFIYAYQRNHRQEYDLRIGPFASKPTFDVQLSTHTASLDFEKEHNEYFKNYIGVTGSRQDNYNIPGNGTNSILPNFISNNFGVYLSEKFKKGSWILDAGIRYDYKTFNAAGYNRYGAYYSGERTFSNLSYNFGVNKSFSRSLSITSNIGLAWRAPEAIELFSNGVHHGSAFYLLGDEKLNLEKGIKWSSKIEYANERLFISADIFLQKIKGFIYEMPTKELKETWSGYFPVFAYKQSDALFKGADLSIKLKALSWLEYSAKASAVYADNLSEDYYFPSISPENLSQSLNFNLSKLTGLSGAYISIEHLWANKQKRFSKEADLIPDSPPAYHLLNLSLGTNISINTKNDMSMSLTATNLLNHLYKDYTDNFRYFVHGVGRNIQFRINYNF</sequence>
<keyword evidence="2 10" id="KW-0813">Transport</keyword>
<evidence type="ECO:0000313" key="13">
    <source>
        <dbReference type="Proteomes" id="UP000464318"/>
    </source>
</evidence>
<dbReference type="PANTHER" id="PTHR30069">
    <property type="entry name" value="TONB-DEPENDENT OUTER MEMBRANE RECEPTOR"/>
    <property type="match status" value="1"/>
</dbReference>
<name>A0A6P1QXY9_9FLAO</name>
<dbReference type="PANTHER" id="PTHR30069:SF29">
    <property type="entry name" value="HEMOGLOBIN AND HEMOGLOBIN-HAPTOGLOBIN-BINDING PROTEIN 1-RELATED"/>
    <property type="match status" value="1"/>
</dbReference>
<evidence type="ECO:0000313" key="12">
    <source>
        <dbReference type="EMBL" id="QHN65751.1"/>
    </source>
</evidence>
<dbReference type="GO" id="GO:0015344">
    <property type="term" value="F:siderophore uptake transmembrane transporter activity"/>
    <property type="evidence" value="ECO:0007669"/>
    <property type="project" value="TreeGrafter"/>
</dbReference>
<organism evidence="12 13">
    <name type="scientific">Bergeyella cardium</name>
    <dbReference type="NCBI Taxonomy" id="1585976"/>
    <lineage>
        <taxon>Bacteria</taxon>
        <taxon>Pseudomonadati</taxon>
        <taxon>Bacteroidota</taxon>
        <taxon>Flavobacteriia</taxon>
        <taxon>Flavobacteriales</taxon>
        <taxon>Weeksellaceae</taxon>
        <taxon>Bergeyella</taxon>
    </lineage>
</organism>
<dbReference type="InterPro" id="IPR000531">
    <property type="entry name" value="Beta-barrel_TonB"/>
</dbReference>
<dbReference type="Proteomes" id="UP000464318">
    <property type="component" value="Chromosome"/>
</dbReference>
<evidence type="ECO:0000256" key="5">
    <source>
        <dbReference type="ARBA" id="ARBA00022729"/>
    </source>
</evidence>
<dbReference type="SUPFAM" id="SSF56935">
    <property type="entry name" value="Porins"/>
    <property type="match status" value="1"/>
</dbReference>
<dbReference type="GO" id="GO:0009279">
    <property type="term" value="C:cell outer membrane"/>
    <property type="evidence" value="ECO:0007669"/>
    <property type="project" value="UniProtKB-SubCell"/>
</dbReference>
<keyword evidence="4 10" id="KW-0812">Transmembrane</keyword>
<evidence type="ECO:0000256" key="8">
    <source>
        <dbReference type="ARBA" id="ARBA00023170"/>
    </source>
</evidence>
<gene>
    <name evidence="12" type="ORF">DBX24_07585</name>
</gene>
<keyword evidence="8 12" id="KW-0675">Receptor</keyword>
<evidence type="ECO:0000256" key="9">
    <source>
        <dbReference type="ARBA" id="ARBA00023237"/>
    </source>
</evidence>
<evidence type="ECO:0000256" key="7">
    <source>
        <dbReference type="ARBA" id="ARBA00023136"/>
    </source>
</evidence>